<dbReference type="RefSeq" id="WP_043845356.1">
    <property type="nucleotide sequence ID" value="NZ_AQQW01000009.1"/>
</dbReference>
<keyword evidence="2 5" id="KW-0812">Transmembrane</keyword>
<feature type="transmembrane region" description="Helical" evidence="5">
    <location>
        <begin position="16"/>
        <end position="39"/>
    </location>
</feature>
<dbReference type="EMBL" id="AQQW01000009">
    <property type="protein sequence ID" value="ETW11835.1"/>
    <property type="molecule type" value="Genomic_DNA"/>
</dbReference>
<dbReference type="InterPro" id="IPR035952">
    <property type="entry name" value="Rhomboid-like_sf"/>
</dbReference>
<comment type="caution">
    <text evidence="7">The sequence shown here is derived from an EMBL/GenBank/DDBJ whole genome shotgun (WGS) entry which is preliminary data.</text>
</comment>
<dbReference type="GO" id="GO:0004252">
    <property type="term" value="F:serine-type endopeptidase activity"/>
    <property type="evidence" value="ECO:0007669"/>
    <property type="project" value="InterPro"/>
</dbReference>
<name>W4HIL7_9RHOB</name>
<dbReference type="eggNOG" id="COG0705">
    <property type="taxonomic scope" value="Bacteria"/>
</dbReference>
<evidence type="ECO:0000259" key="6">
    <source>
        <dbReference type="Pfam" id="PF01694"/>
    </source>
</evidence>
<gene>
    <name evidence="7" type="ORF">ATO8_14252</name>
</gene>
<dbReference type="PATRIC" id="fig|1317118.6.peg.2930"/>
<proteinExistence type="predicted"/>
<evidence type="ECO:0000256" key="4">
    <source>
        <dbReference type="ARBA" id="ARBA00023136"/>
    </source>
</evidence>
<comment type="subcellular location">
    <subcellularLocation>
        <location evidence="1">Membrane</location>
        <topology evidence="1">Multi-pass membrane protein</topology>
    </subcellularLocation>
</comment>
<dbReference type="GO" id="GO:0016020">
    <property type="term" value="C:membrane"/>
    <property type="evidence" value="ECO:0007669"/>
    <property type="project" value="UniProtKB-SubCell"/>
</dbReference>
<accession>W4HIL7</accession>
<feature type="transmembrane region" description="Helical" evidence="5">
    <location>
        <begin position="194"/>
        <end position="221"/>
    </location>
</feature>
<feature type="transmembrane region" description="Helical" evidence="5">
    <location>
        <begin position="170"/>
        <end position="188"/>
    </location>
</feature>
<keyword evidence="3 5" id="KW-1133">Transmembrane helix</keyword>
<evidence type="ECO:0000256" key="3">
    <source>
        <dbReference type="ARBA" id="ARBA00022989"/>
    </source>
</evidence>
<feature type="transmembrane region" description="Helical" evidence="5">
    <location>
        <begin position="139"/>
        <end position="158"/>
    </location>
</feature>
<evidence type="ECO:0000313" key="7">
    <source>
        <dbReference type="EMBL" id="ETW11835.1"/>
    </source>
</evidence>
<feature type="transmembrane region" description="Helical" evidence="5">
    <location>
        <begin position="79"/>
        <end position="103"/>
    </location>
</feature>
<evidence type="ECO:0000256" key="2">
    <source>
        <dbReference type="ARBA" id="ARBA00022692"/>
    </source>
</evidence>
<dbReference type="STRING" id="1379903.ATO8_14252"/>
<dbReference type="Proteomes" id="UP000019063">
    <property type="component" value="Unassembled WGS sequence"/>
</dbReference>
<keyword evidence="4 5" id="KW-0472">Membrane</keyword>
<evidence type="ECO:0000256" key="1">
    <source>
        <dbReference type="ARBA" id="ARBA00004141"/>
    </source>
</evidence>
<organism evidence="7 8">
    <name type="scientific">Roseivivax marinus</name>
    <dbReference type="NCBI Taxonomy" id="1379903"/>
    <lineage>
        <taxon>Bacteria</taxon>
        <taxon>Pseudomonadati</taxon>
        <taxon>Pseudomonadota</taxon>
        <taxon>Alphaproteobacteria</taxon>
        <taxon>Rhodobacterales</taxon>
        <taxon>Roseobacteraceae</taxon>
        <taxon>Roseivivax</taxon>
    </lineage>
</organism>
<dbReference type="InterPro" id="IPR022764">
    <property type="entry name" value="Peptidase_S54_rhomboid_dom"/>
</dbReference>
<reference evidence="7 8" key="1">
    <citation type="journal article" date="2014" name="Antonie Van Leeuwenhoek">
        <title>Roseivivax atlanticus sp. nov., isolated from surface seawater of the Atlantic Ocean.</title>
        <authorList>
            <person name="Li G."/>
            <person name="Lai Q."/>
            <person name="Liu X."/>
            <person name="Sun F."/>
            <person name="Shao Z."/>
        </authorList>
    </citation>
    <scope>NUCLEOTIDE SEQUENCE [LARGE SCALE GENOMIC DNA]</scope>
    <source>
        <strain evidence="7 8">22II-s10s</strain>
    </source>
</reference>
<evidence type="ECO:0000313" key="8">
    <source>
        <dbReference type="Proteomes" id="UP000019063"/>
    </source>
</evidence>
<dbReference type="SUPFAM" id="SSF144091">
    <property type="entry name" value="Rhomboid-like"/>
    <property type="match status" value="1"/>
</dbReference>
<dbReference type="AlphaFoldDB" id="W4HIL7"/>
<evidence type="ECO:0000256" key="5">
    <source>
        <dbReference type="SAM" id="Phobius"/>
    </source>
</evidence>
<dbReference type="Gene3D" id="1.20.1540.10">
    <property type="entry name" value="Rhomboid-like"/>
    <property type="match status" value="1"/>
</dbReference>
<keyword evidence="8" id="KW-1185">Reference proteome</keyword>
<dbReference type="Pfam" id="PF01694">
    <property type="entry name" value="Rhomboid"/>
    <property type="match status" value="1"/>
</dbReference>
<protein>
    <submittedName>
        <fullName evidence="7">Peptidase S54-like protein</fullName>
    </submittedName>
</protein>
<feature type="transmembrane region" description="Helical" evidence="5">
    <location>
        <begin position="115"/>
        <end position="133"/>
    </location>
</feature>
<feature type="domain" description="Peptidase S54 rhomboid" evidence="6">
    <location>
        <begin position="74"/>
        <end position="212"/>
    </location>
</feature>
<sequence>MQHPHNASPVNPVPPVVLGLFGVMALVEAAVSLGARGLVGGPQAIGWRVQLIERFAFSGEIVGWMTRTGQYPPEHVVRIVTYPFINGAFSQTLFACVMLLALGKMVAETLGQAKTLAIFFGSAAGGAVLFGAVSGQPLYGGFPPVYGLIGAFTYLLYVRLGQTGEGQLRAFSLIGILMGLQLVFGLFFGVGPWWIAEIAGFACGFALTMLLVPGGATRLLARIRR</sequence>